<evidence type="ECO:0000256" key="7">
    <source>
        <dbReference type="ARBA" id="ARBA00023077"/>
    </source>
</evidence>
<dbReference type="InterPro" id="IPR037066">
    <property type="entry name" value="Plug_dom_sf"/>
</dbReference>
<feature type="domain" description="TonB-dependent receptor plug" evidence="14">
    <location>
        <begin position="4"/>
        <end position="98"/>
    </location>
</feature>
<dbReference type="CDD" id="cd01347">
    <property type="entry name" value="ligand_gated_channel"/>
    <property type="match status" value="1"/>
</dbReference>
<evidence type="ECO:0000313" key="16">
    <source>
        <dbReference type="Proteomes" id="UP000183635"/>
    </source>
</evidence>
<evidence type="ECO:0000313" key="15">
    <source>
        <dbReference type="EMBL" id="SFH51766.1"/>
    </source>
</evidence>
<dbReference type="InterPro" id="IPR000531">
    <property type="entry name" value="Beta-barrel_TonB"/>
</dbReference>
<evidence type="ECO:0000256" key="1">
    <source>
        <dbReference type="ARBA" id="ARBA00004571"/>
    </source>
</evidence>
<gene>
    <name evidence="15" type="ORF">SAMN04488021_11630</name>
</gene>
<dbReference type="Gene3D" id="2.40.170.20">
    <property type="entry name" value="TonB-dependent receptor, beta-barrel domain"/>
    <property type="match status" value="1"/>
</dbReference>
<reference evidence="15 16" key="1">
    <citation type="submission" date="2016-10" db="EMBL/GenBank/DDBJ databases">
        <authorList>
            <person name="de Groot N.N."/>
        </authorList>
    </citation>
    <scope>NUCLEOTIDE SEQUENCE [LARGE SCALE GENOMIC DNA]</scope>
    <source>
        <strain evidence="15 16">DSM 8537</strain>
    </source>
</reference>
<dbReference type="InterPro" id="IPR012910">
    <property type="entry name" value="Plug_dom"/>
</dbReference>
<keyword evidence="7 11" id="KW-0798">TonB box</keyword>
<dbReference type="PANTHER" id="PTHR30069">
    <property type="entry name" value="TONB-DEPENDENT OUTER MEMBRANE RECEPTOR"/>
    <property type="match status" value="1"/>
</dbReference>
<keyword evidence="9 10" id="KW-0998">Cell outer membrane</keyword>
<evidence type="ECO:0000259" key="13">
    <source>
        <dbReference type="Pfam" id="PF00593"/>
    </source>
</evidence>
<dbReference type="RefSeq" id="WP_231964735.1">
    <property type="nucleotide sequence ID" value="NZ_CBCRYP010000016.1"/>
</dbReference>
<keyword evidence="4 10" id="KW-0812">Transmembrane</keyword>
<keyword evidence="15" id="KW-0675">Receptor</keyword>
<evidence type="ECO:0000256" key="9">
    <source>
        <dbReference type="ARBA" id="ARBA00023237"/>
    </source>
</evidence>
<dbReference type="Gene3D" id="2.170.130.10">
    <property type="entry name" value="TonB-dependent receptor, plug domain"/>
    <property type="match status" value="1"/>
</dbReference>
<evidence type="ECO:0000259" key="14">
    <source>
        <dbReference type="Pfam" id="PF07715"/>
    </source>
</evidence>
<feature type="region of interest" description="Disordered" evidence="12">
    <location>
        <begin position="371"/>
        <end position="395"/>
    </location>
</feature>
<keyword evidence="3 10" id="KW-1134">Transmembrane beta strand</keyword>
<evidence type="ECO:0000256" key="2">
    <source>
        <dbReference type="ARBA" id="ARBA00022448"/>
    </source>
</evidence>
<name>A0A1I3APP3_9RHOB</name>
<dbReference type="Pfam" id="PF00593">
    <property type="entry name" value="TonB_dep_Rec_b-barrel"/>
    <property type="match status" value="1"/>
</dbReference>
<evidence type="ECO:0000256" key="6">
    <source>
        <dbReference type="ARBA" id="ARBA00023065"/>
    </source>
</evidence>
<dbReference type="GO" id="GO:0015344">
    <property type="term" value="F:siderophore uptake transmembrane transporter activity"/>
    <property type="evidence" value="ECO:0007669"/>
    <property type="project" value="TreeGrafter"/>
</dbReference>
<evidence type="ECO:0000256" key="8">
    <source>
        <dbReference type="ARBA" id="ARBA00023136"/>
    </source>
</evidence>
<dbReference type="GO" id="GO:0044718">
    <property type="term" value="P:siderophore transmembrane transport"/>
    <property type="evidence" value="ECO:0007669"/>
    <property type="project" value="TreeGrafter"/>
</dbReference>
<accession>A0A1I3APP3</accession>
<dbReference type="Pfam" id="PF07715">
    <property type="entry name" value="Plug"/>
    <property type="match status" value="1"/>
</dbReference>
<keyword evidence="5" id="KW-0732">Signal</keyword>
<evidence type="ECO:0000256" key="12">
    <source>
        <dbReference type="SAM" id="MobiDB-lite"/>
    </source>
</evidence>
<dbReference type="EMBL" id="FOPU01000016">
    <property type="protein sequence ID" value="SFH51766.1"/>
    <property type="molecule type" value="Genomic_DNA"/>
</dbReference>
<dbReference type="PANTHER" id="PTHR30069:SF53">
    <property type="entry name" value="COLICIN I RECEPTOR-RELATED"/>
    <property type="match status" value="1"/>
</dbReference>
<keyword evidence="6" id="KW-0406">Ion transport</keyword>
<dbReference type="PROSITE" id="PS52016">
    <property type="entry name" value="TONB_DEPENDENT_REC_3"/>
    <property type="match status" value="1"/>
</dbReference>
<proteinExistence type="inferred from homology"/>
<evidence type="ECO:0000256" key="4">
    <source>
        <dbReference type="ARBA" id="ARBA00022692"/>
    </source>
</evidence>
<dbReference type="Proteomes" id="UP000183635">
    <property type="component" value="Unassembled WGS sequence"/>
</dbReference>
<evidence type="ECO:0000256" key="3">
    <source>
        <dbReference type="ARBA" id="ARBA00022452"/>
    </source>
</evidence>
<dbReference type="SUPFAM" id="SSF56935">
    <property type="entry name" value="Porins"/>
    <property type="match status" value="1"/>
</dbReference>
<evidence type="ECO:0000256" key="11">
    <source>
        <dbReference type="RuleBase" id="RU003357"/>
    </source>
</evidence>
<organism evidence="15 16">
    <name type="scientific">Paracoccus aminovorans</name>
    <dbReference type="NCBI Taxonomy" id="34004"/>
    <lineage>
        <taxon>Bacteria</taxon>
        <taxon>Pseudomonadati</taxon>
        <taxon>Pseudomonadota</taxon>
        <taxon>Alphaproteobacteria</taxon>
        <taxon>Rhodobacterales</taxon>
        <taxon>Paracoccaceae</taxon>
        <taxon>Paracoccus</taxon>
    </lineage>
</organism>
<comment type="subcellular location">
    <subcellularLocation>
        <location evidence="1 10">Cell outer membrane</location>
        <topology evidence="1 10">Multi-pass membrane protein</topology>
    </subcellularLocation>
</comment>
<dbReference type="GO" id="GO:0009279">
    <property type="term" value="C:cell outer membrane"/>
    <property type="evidence" value="ECO:0007669"/>
    <property type="project" value="UniProtKB-SubCell"/>
</dbReference>
<sequence length="597" mass="65438">MPRSATVADVLRGVPGVIVSAPLGRSGSETISIRGLGESYVLTLVDGRPIGNSQEATYNGYGSGLAMSYLPPPSAIERIEVIRGPMSSLYGTAASGGVINIITKPVADAWTGSMTLGYSKYKHSDAGDANEGRFYISGPILQDRLGLSLFGARHDRQKDEMIVSGRGGDTVQSQDIERKALGARLTWAIDEIQTLKFDTAYSSQQTTSTPVGGEPGGIRVKRMNYGLSHDITWGNDYRTDSFLTHEDVDFENGSNVSGYKLLNLNSKTSLSLGRHDLTVGIDYRDETTRHSPERVSVNPKMSRWNWALFGEDSFHLTDDLTLTFGLRYDDNERYGSQITPRAYAVWHANPALTLKGGVSGGYKTPTLKQADSNIFEPSGGDGRARDQGNTNLKPEESTNYEIGAIWETQSGVQLGLTAYHTRFKNKITTETICAHDTPEPGLPTDCGMNGPGDPIKWINQYVNRDAAELNGIEATVDFAWRDVDVSFNYTYADSKITKGEDKGAAFNNSPLHVANLALDWQATDTLSLWTNVQYRRSTTDSGNNFIREHAIVDLGLDYDFTPNVMGSLAVYNIDDQTFGNTGYNDGRRFYMGLTSTF</sequence>
<evidence type="ECO:0000256" key="5">
    <source>
        <dbReference type="ARBA" id="ARBA00022729"/>
    </source>
</evidence>
<dbReference type="InterPro" id="IPR036942">
    <property type="entry name" value="Beta-barrel_TonB_sf"/>
</dbReference>
<keyword evidence="2 10" id="KW-0813">Transport</keyword>
<dbReference type="STRING" id="34004.SAMN04488021_11630"/>
<dbReference type="AlphaFoldDB" id="A0A1I3APP3"/>
<protein>
    <submittedName>
        <fullName evidence="15">Outer membrane receptor for ferrienterochelin and colicins</fullName>
    </submittedName>
</protein>
<comment type="similarity">
    <text evidence="10 11">Belongs to the TonB-dependent receptor family.</text>
</comment>
<keyword evidence="16" id="KW-1185">Reference proteome</keyword>
<keyword evidence="8 10" id="KW-0472">Membrane</keyword>
<evidence type="ECO:0000256" key="10">
    <source>
        <dbReference type="PROSITE-ProRule" id="PRU01360"/>
    </source>
</evidence>
<feature type="domain" description="TonB-dependent receptor-like beta-barrel" evidence="13">
    <location>
        <begin position="168"/>
        <end position="573"/>
    </location>
</feature>
<dbReference type="InterPro" id="IPR039426">
    <property type="entry name" value="TonB-dep_rcpt-like"/>
</dbReference>